<dbReference type="AlphaFoldDB" id="A0A7K1XX41"/>
<dbReference type="Proteomes" id="UP000451233">
    <property type="component" value="Unassembled WGS sequence"/>
</dbReference>
<accession>A0A7K1XX41</accession>
<name>A0A7K1XX41_9SPHI</name>
<gene>
    <name evidence="1" type="ORF">GS398_08700</name>
</gene>
<protein>
    <recommendedName>
        <fullName evidence="3">DUF3575 domain-containing protein</fullName>
    </recommendedName>
</protein>
<evidence type="ECO:0000313" key="2">
    <source>
        <dbReference type="Proteomes" id="UP000451233"/>
    </source>
</evidence>
<evidence type="ECO:0008006" key="3">
    <source>
        <dbReference type="Google" id="ProtNLM"/>
    </source>
</evidence>
<reference evidence="1 2" key="1">
    <citation type="submission" date="2019-11" db="EMBL/GenBank/DDBJ databases">
        <title>Pedobacter sp. HMF7056 Genome sequencing and assembly.</title>
        <authorList>
            <person name="Kang H."/>
            <person name="Kim H."/>
            <person name="Joh K."/>
        </authorList>
    </citation>
    <scope>NUCLEOTIDE SEQUENCE [LARGE SCALE GENOMIC DNA]</scope>
    <source>
        <strain evidence="1 2">HMF7056</strain>
    </source>
</reference>
<keyword evidence="2" id="KW-1185">Reference proteome</keyword>
<evidence type="ECO:0000313" key="1">
    <source>
        <dbReference type="EMBL" id="MXV15378.1"/>
    </source>
</evidence>
<organism evidence="1 2">
    <name type="scientific">Hufsiella ginkgonis</name>
    <dbReference type="NCBI Taxonomy" id="2695274"/>
    <lineage>
        <taxon>Bacteria</taxon>
        <taxon>Pseudomonadati</taxon>
        <taxon>Bacteroidota</taxon>
        <taxon>Sphingobacteriia</taxon>
        <taxon>Sphingobacteriales</taxon>
        <taxon>Sphingobacteriaceae</taxon>
        <taxon>Hufsiella</taxon>
    </lineage>
</organism>
<dbReference type="EMBL" id="WVHS01000002">
    <property type="protein sequence ID" value="MXV15378.1"/>
    <property type="molecule type" value="Genomic_DNA"/>
</dbReference>
<sequence>MLLILLAFPFTVKSQFLKTVAPDAVIAQYAGSIGFGSIGGTYDLWKGKGTADLLYGFVPKSKGGSLHIATAKFSYRPFRIRIGETATIYPANPGAFFSYHFGKEFNFSWSSEQYPKGYYWWSPAFRPHLSLSNEIRFHSGKTPASHRIREVSVYNEFNTNDLYLVSWAKNRESISVFDAVKMGFGVRVYF</sequence>
<comment type="caution">
    <text evidence="1">The sequence shown here is derived from an EMBL/GenBank/DDBJ whole genome shotgun (WGS) entry which is preliminary data.</text>
</comment>
<proteinExistence type="predicted"/>